<keyword evidence="2" id="KW-1185">Reference proteome</keyword>
<dbReference type="Proteomes" id="UP001139981">
    <property type="component" value="Unassembled WGS sequence"/>
</dbReference>
<proteinExistence type="predicted"/>
<evidence type="ECO:0000313" key="2">
    <source>
        <dbReference type="Proteomes" id="UP001139981"/>
    </source>
</evidence>
<gene>
    <name evidence="1" type="ORF">IWW38_000272</name>
</gene>
<reference evidence="1" key="1">
    <citation type="submission" date="2022-07" db="EMBL/GenBank/DDBJ databases">
        <title>Phylogenomic reconstructions and comparative analyses of Kickxellomycotina fungi.</title>
        <authorList>
            <person name="Reynolds N.K."/>
            <person name="Stajich J.E."/>
            <person name="Barry K."/>
            <person name="Grigoriev I.V."/>
            <person name="Crous P."/>
            <person name="Smith M.E."/>
        </authorList>
    </citation>
    <scope>NUCLEOTIDE SEQUENCE</scope>
    <source>
        <strain evidence="1">CBS 190363</strain>
    </source>
</reference>
<evidence type="ECO:0000313" key="1">
    <source>
        <dbReference type="EMBL" id="KAJ2900897.1"/>
    </source>
</evidence>
<protein>
    <submittedName>
        <fullName evidence="1">Uncharacterized protein</fullName>
    </submittedName>
</protein>
<organism evidence="1 2">
    <name type="scientific">Coemansia aciculifera</name>
    <dbReference type="NCBI Taxonomy" id="417176"/>
    <lineage>
        <taxon>Eukaryota</taxon>
        <taxon>Fungi</taxon>
        <taxon>Fungi incertae sedis</taxon>
        <taxon>Zoopagomycota</taxon>
        <taxon>Kickxellomycotina</taxon>
        <taxon>Kickxellomycetes</taxon>
        <taxon>Kickxellales</taxon>
        <taxon>Kickxellaceae</taxon>
        <taxon>Coemansia</taxon>
    </lineage>
</organism>
<sequence length="2117" mass="230370">MENHINVAIRVRPLNQRELRSTASAVSTLGQTPWQIQRDTITQRFQADGRACTGNSFTFDKVFDQRDTTQTVYDDIVKEITTSSMSGFNGTIFAYGQTSSGKTHTMYGSGTELGIIKLAVENMFDVVARDVTRMYRIRVSFLEIYNEVIRDLLEPSKTNLAIRENARHEIYVAELSEHVVTNAGQVDAILAKGDRNRQVAGTNMNERSSRSHTVFSIIVESCERADPAADIAATDDILPKRYQRLSTDSTFEAGELTGAVTVSSLNLVDLAGSERVGQTGAEGQRLKEGAHINKSLLSLSTVIARLSEEGGDRAHIPYRDSKLTRILQPSLGGNAKTLIICTITPSPDYIDEALSTLKFASRAKTIQNRPEVNQELRGDALLQRNTQFKEQEVEIAQLKEMLLLKDKTAVENDLLQRKLYKAQKCRDQLQKELDVLQRNTSLLRATETQTTAAGTFNDRRQTWAPGRPLTRSARMAAAKKEPATAMDVDEDSVSESVMVRPRSRAAALSNGHEMQTLEGVDILGLLSETLQQKLDEANAKISEMDQRMQDSAQDHASFLAKLSELAAAEVIPPSPAKVGPSSSPRGLAELRRRLRTMIQDREAMQQQCKKIRSQRPEAVFLEMELSSIQATLAEKEEALVAASKEIGELKGSLAKSEELRATTADWHKELQDKAAEADASRASAQKLHSDLRVQIDQERSAFASNIRKQKEVAAKAARELESEKAALQAQVDEQVMRFQSYDQNMAAKNAELTEAMAALDEHKQHVSELETTHKMLHLELLKFETEAVDMQNKASILSHELQAAQAHISDLESQVIGRDSANTGLSDDCAAAQAEIQRLESELAAALTHSSELIAVATSAKADNAVLEAAASELRDKVGSLKADMAVSDTTCQSLQCKADELTLSMSELEAQSSASAEEAQRERAASATMVSELKQELAAARKASEDAASTERELRATVDTLGMTRTKYDSLAQELSMLKSTRDAAERDSKVALERLAAQVSELNAKLEVASRDCVEMSTDYDSQLASLRDQESKAVEHASQLETQLASVNAQLSRVQSELTEGGRKLDAAALQEDELRNQITALAAAKAEQAESLGDSLAALSLKLSESEHERQQLLAKLGDEQSAHSAHVLLLEAAVAGGRRDLDEAARKHQSAIAELEAEIRDGGRQIAELEAAVAAGKHTETDIREQLQKAAAARDASSKESLEISARIDKLLADAKLAEKRADAQQARAEAAERATSDSCKELQAKVRQLHMQKDNAAQELVWLQQTCNQLTEDLKQQKGWVEQSEGTHKAAIDGLESQLAVAVANYDNSARALEELQADHQRLSVEHSDMLTMVASSRADLDAANAACHTVQELLREQQSAAESYAAQIEDLESVAESRAAELVAVKADCAALESKAAELQQILKGRECESVRLAKKVDAEIDARLEAANSLNDAIKALDAAKAAEKEHLRRIDSLTEELSNEQMHSQQSATSTQQRHAADSQAAQDRIESLNRDIAELQGQLLALTAKCDALEAEVAASRAAVSEAESAKTSEGEKLRADYEALANQAKNAQADMELAIADVKSQLSSKTVEVCDLESALEAANSAHTDARNTAQATIDDLKLEIAASHGRSTELQAAIAEIKNELNSKCIAVCDLESALERANTAHTQAYSSAQKTIVDLESQVAASLSKSSELQAAMESMRAEAEKHVPVEDEAIALDRSSLDEAAAEIENLACERDQALRDIATLKAMMTDLAQIKNGEIAELEERLVQQQQAAIDEDVERDGLVKELEKQAAEHLSRAVSAEADLDKALVKNSAAIEELTAEHEALEAKLSEATLVRTQLEAQVASDVGSVSAELLAVAQSLSELPSCTHIAIPVVDSGASGYKTLLTVIQEMTTAVSAQAASANTSKNEEEVLRLQALAEKLEKKNAKLRDMYKADMTELHAEEGKQRQRAEALAEELAASVRRVDEAASELTRVRGDLEMQNKRRLELEAALSQRDALGPSPSPSAGKAGARLASQRTPMRQDSNKRQMQLAADDATQATLSPISSSALNARTGLLDDQLQLPARKRTAPGAVVSDVQAPAPAKVDPLLRTRSNYGDRRRMRRNQNAARPDGLEEQAAEQCVQQ</sequence>
<name>A0ACC1M9S1_9FUNG</name>
<comment type="caution">
    <text evidence="1">The sequence shown here is derived from an EMBL/GenBank/DDBJ whole genome shotgun (WGS) entry which is preliminary data.</text>
</comment>
<accession>A0ACC1M9S1</accession>
<dbReference type="EMBL" id="JANBVB010000002">
    <property type="protein sequence ID" value="KAJ2900897.1"/>
    <property type="molecule type" value="Genomic_DNA"/>
</dbReference>